<accession>A0A4Q7TKM3</accession>
<feature type="transmembrane region" description="Helical" evidence="2">
    <location>
        <begin position="12"/>
        <end position="28"/>
    </location>
</feature>
<sequence length="471" mass="49170">MSFDLSDAQWAGFSIVVLGIVLLLATVVRRYVPLFASLFIPTSVIAGFVILLIGPQLLGVWTDTDGAIPGEVLAIWATLPGLLINVVFAAVMLGKKLPKPAQIWRASAPHVIFGSALSFGQFALGALAVALILTPFFGVTDLAGSIIELSFAGGHGTIAGMGPLLAEAGASELIDLGLGLATISMVTGIVGGSLLVRWAVKNPRIQLARTTPLTGKEAHDLNNAGVDPSERDAEPDNRGMGPVTVALMCIALAIAAAIGLLEAFRFVANLFGSDVFDSFPLFPFAVIGGYLVQLAATAIKQDHFIEKRSVNGISAISLDVLIATAIGTMGLATLGANVPVLVVFTILAVAWSVIALIVFGPRIHGRDWFEHAIADFGQSQGNVATGFVLADMVDPQRRTNAANAYGYKQLGYEPFLGGGLITAFSVPLIIAWGSLTFGLVSLGLAVGFLACGMWRRRALDRAASPQAAARA</sequence>
<feature type="transmembrane region" description="Helical" evidence="2">
    <location>
        <begin position="410"/>
        <end position="430"/>
    </location>
</feature>
<dbReference type="EMBL" id="SGXT01000014">
    <property type="protein sequence ID" value="RZT60707.1"/>
    <property type="molecule type" value="Genomic_DNA"/>
</dbReference>
<dbReference type="OrthoDB" id="9801557at2"/>
<gene>
    <name evidence="3" type="ORF">EV140_1223</name>
</gene>
<feature type="transmembrane region" description="Helical" evidence="2">
    <location>
        <begin position="338"/>
        <end position="359"/>
    </location>
</feature>
<feature type="compositionally biased region" description="Basic and acidic residues" evidence="1">
    <location>
        <begin position="228"/>
        <end position="237"/>
    </location>
</feature>
<organism evidence="3 4">
    <name type="scientific">Microcella alkaliphila</name>
    <dbReference type="NCBI Taxonomy" id="279828"/>
    <lineage>
        <taxon>Bacteria</taxon>
        <taxon>Bacillati</taxon>
        <taxon>Actinomycetota</taxon>
        <taxon>Actinomycetes</taxon>
        <taxon>Micrococcales</taxon>
        <taxon>Microbacteriaceae</taxon>
        <taxon>Microcella</taxon>
    </lineage>
</organism>
<feature type="transmembrane region" description="Helical" evidence="2">
    <location>
        <begin position="281"/>
        <end position="299"/>
    </location>
</feature>
<keyword evidence="2" id="KW-0812">Transmembrane</keyword>
<evidence type="ECO:0000256" key="1">
    <source>
        <dbReference type="SAM" id="MobiDB-lite"/>
    </source>
</evidence>
<keyword evidence="2" id="KW-0472">Membrane</keyword>
<name>A0A4Q7TKM3_9MICO</name>
<feature type="region of interest" description="Disordered" evidence="1">
    <location>
        <begin position="218"/>
        <end position="237"/>
    </location>
</feature>
<proteinExistence type="predicted"/>
<feature type="transmembrane region" description="Helical" evidence="2">
    <location>
        <begin position="35"/>
        <end position="53"/>
    </location>
</feature>
<feature type="transmembrane region" description="Helical" evidence="2">
    <location>
        <begin position="240"/>
        <end position="261"/>
    </location>
</feature>
<dbReference type="GO" id="GO:0016020">
    <property type="term" value="C:membrane"/>
    <property type="evidence" value="ECO:0007669"/>
    <property type="project" value="InterPro"/>
</dbReference>
<feature type="transmembrane region" description="Helical" evidence="2">
    <location>
        <begin position="111"/>
        <end position="133"/>
    </location>
</feature>
<reference evidence="3 4" key="1">
    <citation type="journal article" date="2015" name="Stand. Genomic Sci.">
        <title>Genomic Encyclopedia of Bacterial and Archaeal Type Strains, Phase III: the genomes of soil and plant-associated and newly described type strains.</title>
        <authorList>
            <person name="Whitman W.B."/>
            <person name="Woyke T."/>
            <person name="Klenk H.P."/>
            <person name="Zhou Y."/>
            <person name="Lilburn T.G."/>
            <person name="Beck B.J."/>
            <person name="De Vos P."/>
            <person name="Vandamme P."/>
            <person name="Eisen J.A."/>
            <person name="Garrity G."/>
            <person name="Hugenholtz P."/>
            <person name="Kyrpides N.C."/>
        </authorList>
    </citation>
    <scope>NUCLEOTIDE SEQUENCE [LARGE SCALE GENOMIC DNA]</scope>
    <source>
        <strain evidence="3 4">AC4r</strain>
    </source>
</reference>
<feature type="transmembrane region" description="Helical" evidence="2">
    <location>
        <begin position="73"/>
        <end position="91"/>
    </location>
</feature>
<dbReference type="PANTHER" id="PTHR36178:SF1">
    <property type="entry name" value="SODIUM_GLUTAMATE SYMPORTER"/>
    <property type="match status" value="1"/>
</dbReference>
<dbReference type="RefSeq" id="WP_130282105.1">
    <property type="nucleotide sequence ID" value="NZ_SGXT01000014.1"/>
</dbReference>
<evidence type="ECO:0000256" key="2">
    <source>
        <dbReference type="SAM" id="Phobius"/>
    </source>
</evidence>
<comment type="caution">
    <text evidence="3">The sequence shown here is derived from an EMBL/GenBank/DDBJ whole genome shotgun (WGS) entry which is preliminary data.</text>
</comment>
<keyword evidence="2" id="KW-1133">Transmembrane helix</keyword>
<feature type="transmembrane region" description="Helical" evidence="2">
    <location>
        <begin position="311"/>
        <end position="332"/>
    </location>
</feature>
<evidence type="ECO:0000313" key="4">
    <source>
        <dbReference type="Proteomes" id="UP000292408"/>
    </source>
</evidence>
<evidence type="ECO:0000313" key="3">
    <source>
        <dbReference type="EMBL" id="RZT60707.1"/>
    </source>
</evidence>
<dbReference type="Proteomes" id="UP000292408">
    <property type="component" value="Unassembled WGS sequence"/>
</dbReference>
<feature type="transmembrane region" description="Helical" evidence="2">
    <location>
        <begin position="178"/>
        <end position="200"/>
    </location>
</feature>
<dbReference type="Pfam" id="PF03616">
    <property type="entry name" value="Glt_symporter"/>
    <property type="match status" value="1"/>
</dbReference>
<protein>
    <submittedName>
        <fullName evidence="3">ESS family glutamate:Na+ symporter</fullName>
    </submittedName>
</protein>
<dbReference type="GO" id="GO:0015813">
    <property type="term" value="P:L-glutamate transmembrane transport"/>
    <property type="evidence" value="ECO:0007669"/>
    <property type="project" value="InterPro"/>
</dbReference>
<dbReference type="GO" id="GO:0015501">
    <property type="term" value="F:glutamate:sodium symporter activity"/>
    <property type="evidence" value="ECO:0007669"/>
    <property type="project" value="InterPro"/>
</dbReference>
<dbReference type="AlphaFoldDB" id="A0A4Q7TKM3"/>
<dbReference type="InterPro" id="IPR004445">
    <property type="entry name" value="GltS"/>
</dbReference>
<feature type="transmembrane region" description="Helical" evidence="2">
    <location>
        <begin position="436"/>
        <end position="454"/>
    </location>
</feature>
<dbReference type="PANTHER" id="PTHR36178">
    <property type="entry name" value="SLR0625 PROTEIN"/>
    <property type="match status" value="1"/>
</dbReference>
<keyword evidence="4" id="KW-1185">Reference proteome</keyword>